<dbReference type="RefSeq" id="WP_186918431.1">
    <property type="nucleotide sequence ID" value="NZ_JACOPQ010000002.1"/>
</dbReference>
<dbReference type="Proteomes" id="UP000607645">
    <property type="component" value="Unassembled WGS sequence"/>
</dbReference>
<dbReference type="PANTHER" id="PTHR41368:SF1">
    <property type="entry name" value="PROTEIN YGHO"/>
    <property type="match status" value="1"/>
</dbReference>
<evidence type="ECO:0000313" key="2">
    <source>
        <dbReference type="Proteomes" id="UP000607645"/>
    </source>
</evidence>
<evidence type="ECO:0000313" key="1">
    <source>
        <dbReference type="EMBL" id="MBC5736010.1"/>
    </source>
</evidence>
<name>A0A8J6MBV8_9FIRM</name>
<dbReference type="AlphaFoldDB" id="A0A8J6MBV8"/>
<dbReference type="Gene3D" id="3.40.630.30">
    <property type="match status" value="1"/>
</dbReference>
<evidence type="ECO:0008006" key="3">
    <source>
        <dbReference type="Google" id="ProtNLM"/>
    </source>
</evidence>
<dbReference type="EMBL" id="JACOPQ010000002">
    <property type="protein sequence ID" value="MBC5736010.1"/>
    <property type="molecule type" value="Genomic_DNA"/>
</dbReference>
<dbReference type="SUPFAM" id="SSF55729">
    <property type="entry name" value="Acyl-CoA N-acyltransferases (Nat)"/>
    <property type="match status" value="1"/>
</dbReference>
<dbReference type="PANTHER" id="PTHR41368">
    <property type="entry name" value="PROTEIN YGHO"/>
    <property type="match status" value="1"/>
</dbReference>
<organism evidence="1 2">
    <name type="scientific">Lawsonibacter faecis</name>
    <dbReference type="NCBI Taxonomy" id="2763052"/>
    <lineage>
        <taxon>Bacteria</taxon>
        <taxon>Bacillati</taxon>
        <taxon>Bacillota</taxon>
        <taxon>Clostridia</taxon>
        <taxon>Eubacteriales</taxon>
        <taxon>Oscillospiraceae</taxon>
        <taxon>Lawsonibacter</taxon>
    </lineage>
</organism>
<comment type="caution">
    <text evidence="1">The sequence shown here is derived from an EMBL/GenBank/DDBJ whole genome shotgun (WGS) entry which is preliminary data.</text>
</comment>
<proteinExistence type="predicted"/>
<dbReference type="InterPro" id="IPR039968">
    <property type="entry name" value="BcerS-like"/>
</dbReference>
<reference evidence="1" key="1">
    <citation type="submission" date="2020-08" db="EMBL/GenBank/DDBJ databases">
        <title>Genome public.</title>
        <authorList>
            <person name="Liu C."/>
            <person name="Sun Q."/>
        </authorList>
    </citation>
    <scope>NUCLEOTIDE SEQUENCE</scope>
    <source>
        <strain evidence="1">NSJ-52</strain>
    </source>
</reference>
<gene>
    <name evidence="1" type="ORF">H8S62_03140</name>
</gene>
<keyword evidence="2" id="KW-1185">Reference proteome</keyword>
<dbReference type="InterPro" id="IPR016181">
    <property type="entry name" value="Acyl_CoA_acyltransferase"/>
</dbReference>
<accession>A0A8J6MBV8</accession>
<protein>
    <recommendedName>
        <fullName evidence="3">N-acetyltransferase domain-containing protein</fullName>
    </recommendedName>
</protein>
<sequence>MELRYANTRREQGDYLRFLESVYRGDPCFRSANSYLLRRLFRGASPFCEDREILPAMVYDGGRPAAQAVFIAAGTEYPALQLAFFEALPGQEAAVDLLLAEGRALCRARGLHRITVGLNGHVNYGLGLLLDAPDAPPVFGCGYNPGYYADYFARPGLREVPMTSYRWSMPAAALARYGPYCRRLEGRYTLRTVSARTLRRDAALYADLCNRCFEGHPFYYPRRAEEDYEMLRELLLLAGPEFLILAFQGDALCGLALWYPDFNELISPGGGIGPAALLRIKLLPRRIRQMKLAQLAVLPEHSRRGLPLLLLREVSRRCAGRFTGGESSWILDGNSLSADLTTALGGAPYRRYAAWEMDVD</sequence>